<dbReference type="Gene3D" id="3.40.30.10">
    <property type="entry name" value="Glutaredoxin"/>
    <property type="match status" value="1"/>
</dbReference>
<dbReference type="GO" id="GO:0045454">
    <property type="term" value="P:cell redox homeostasis"/>
    <property type="evidence" value="ECO:0007669"/>
    <property type="project" value="TreeGrafter"/>
</dbReference>
<dbReference type="PROSITE" id="PS00194">
    <property type="entry name" value="THIOREDOXIN_1"/>
    <property type="match status" value="1"/>
</dbReference>
<dbReference type="OrthoDB" id="9790390at2"/>
<organism evidence="10 11">
    <name type="scientific">Paractinoplanes atraurantiacus</name>
    <dbReference type="NCBI Taxonomy" id="1036182"/>
    <lineage>
        <taxon>Bacteria</taxon>
        <taxon>Bacillati</taxon>
        <taxon>Actinomycetota</taxon>
        <taxon>Actinomycetes</taxon>
        <taxon>Micromonosporales</taxon>
        <taxon>Micromonosporaceae</taxon>
        <taxon>Paractinoplanes</taxon>
    </lineage>
</organism>
<evidence type="ECO:0000256" key="3">
    <source>
        <dbReference type="ARBA" id="ARBA00022982"/>
    </source>
</evidence>
<gene>
    <name evidence="10" type="ORF">SAMN05421748_13243</name>
</gene>
<feature type="site" description="Contributes to redox potential value" evidence="7">
    <location>
        <position position="36"/>
    </location>
</feature>
<evidence type="ECO:0000256" key="4">
    <source>
        <dbReference type="ARBA" id="ARBA00023157"/>
    </source>
</evidence>
<keyword evidence="4 8" id="KW-1015">Disulfide bond</keyword>
<dbReference type="PROSITE" id="PS51352">
    <property type="entry name" value="THIOREDOXIN_2"/>
    <property type="match status" value="1"/>
</dbReference>
<feature type="site" description="Contributes to redox potential value" evidence="7">
    <location>
        <position position="35"/>
    </location>
</feature>
<evidence type="ECO:0000313" key="10">
    <source>
        <dbReference type="EMBL" id="SNY67861.1"/>
    </source>
</evidence>
<name>A0A285K965_9ACTN</name>
<keyword evidence="3" id="KW-0249">Electron transport</keyword>
<dbReference type="GO" id="GO:0005829">
    <property type="term" value="C:cytosol"/>
    <property type="evidence" value="ECO:0007669"/>
    <property type="project" value="TreeGrafter"/>
</dbReference>
<dbReference type="PANTHER" id="PTHR45663:SF11">
    <property type="entry name" value="GEO12009P1"/>
    <property type="match status" value="1"/>
</dbReference>
<dbReference type="RefSeq" id="WP_097327822.1">
    <property type="nucleotide sequence ID" value="NZ_OBDY01000032.1"/>
</dbReference>
<dbReference type="CDD" id="cd02947">
    <property type="entry name" value="TRX_family"/>
    <property type="match status" value="1"/>
</dbReference>
<evidence type="ECO:0000256" key="5">
    <source>
        <dbReference type="ARBA" id="ARBA00023284"/>
    </source>
</evidence>
<dbReference type="InterPro" id="IPR036249">
    <property type="entry name" value="Thioredoxin-like_sf"/>
</dbReference>
<dbReference type="GO" id="GO:0015035">
    <property type="term" value="F:protein-disulfide reductase activity"/>
    <property type="evidence" value="ECO:0007669"/>
    <property type="project" value="InterPro"/>
</dbReference>
<protein>
    <recommendedName>
        <fullName evidence="6">Thioredoxin</fullName>
    </recommendedName>
</protein>
<dbReference type="EMBL" id="OBDY01000032">
    <property type="protein sequence ID" value="SNY67861.1"/>
    <property type="molecule type" value="Genomic_DNA"/>
</dbReference>
<comment type="similarity">
    <text evidence="1 6">Belongs to the thioredoxin family.</text>
</comment>
<evidence type="ECO:0000259" key="9">
    <source>
        <dbReference type="PROSITE" id="PS51352"/>
    </source>
</evidence>
<evidence type="ECO:0000313" key="11">
    <source>
        <dbReference type="Proteomes" id="UP000219612"/>
    </source>
</evidence>
<proteinExistence type="inferred from homology"/>
<dbReference type="AlphaFoldDB" id="A0A285K965"/>
<dbReference type="Pfam" id="PF00085">
    <property type="entry name" value="Thioredoxin"/>
    <property type="match status" value="1"/>
</dbReference>
<evidence type="ECO:0000256" key="2">
    <source>
        <dbReference type="ARBA" id="ARBA00022448"/>
    </source>
</evidence>
<keyword evidence="11" id="KW-1185">Reference proteome</keyword>
<dbReference type="Proteomes" id="UP000219612">
    <property type="component" value="Unassembled WGS sequence"/>
</dbReference>
<evidence type="ECO:0000256" key="1">
    <source>
        <dbReference type="ARBA" id="ARBA00008987"/>
    </source>
</evidence>
<evidence type="ECO:0000256" key="6">
    <source>
        <dbReference type="PIRNR" id="PIRNR000077"/>
    </source>
</evidence>
<feature type="site" description="Deprotonates C-terminal active site Cys" evidence="7">
    <location>
        <position position="28"/>
    </location>
</feature>
<accession>A0A285K965</accession>
<dbReference type="PANTHER" id="PTHR45663">
    <property type="entry name" value="GEO12009P1"/>
    <property type="match status" value="1"/>
</dbReference>
<evidence type="ECO:0000256" key="7">
    <source>
        <dbReference type="PIRSR" id="PIRSR000077-1"/>
    </source>
</evidence>
<dbReference type="InterPro" id="IPR017937">
    <property type="entry name" value="Thioredoxin_CS"/>
</dbReference>
<keyword evidence="5 8" id="KW-0676">Redox-active center</keyword>
<dbReference type="PIRSF" id="PIRSF000077">
    <property type="entry name" value="Thioredoxin"/>
    <property type="match status" value="1"/>
</dbReference>
<dbReference type="SUPFAM" id="SSF52833">
    <property type="entry name" value="Thioredoxin-like"/>
    <property type="match status" value="1"/>
</dbReference>
<evidence type="ECO:0000256" key="8">
    <source>
        <dbReference type="PIRSR" id="PIRSR000077-4"/>
    </source>
</evidence>
<feature type="domain" description="Thioredoxin" evidence="9">
    <location>
        <begin position="1"/>
        <end position="110"/>
    </location>
</feature>
<feature type="active site" description="Nucleophile" evidence="7">
    <location>
        <position position="37"/>
    </location>
</feature>
<reference evidence="10 11" key="1">
    <citation type="submission" date="2017-09" db="EMBL/GenBank/DDBJ databases">
        <authorList>
            <person name="Ehlers B."/>
            <person name="Leendertz F.H."/>
        </authorList>
    </citation>
    <scope>NUCLEOTIDE SEQUENCE [LARGE SCALE GENOMIC DNA]</scope>
    <source>
        <strain evidence="10 11">CGMCC 4.6857</strain>
    </source>
</reference>
<keyword evidence="2" id="KW-0813">Transport</keyword>
<sequence>MPDHHLPALTDATFAETIRTATTPVVVDVWAEWCPPCGPMARTLAELAPEFDGRLRIYTLNADENPETARAHRIMSLPTLLVYDNGTLISATVGARPKSVLRLLLANTLTPYANV</sequence>
<feature type="disulfide bond" description="Redox-active" evidence="8">
    <location>
        <begin position="34"/>
        <end position="37"/>
    </location>
</feature>
<dbReference type="InterPro" id="IPR005746">
    <property type="entry name" value="Thioredoxin"/>
</dbReference>
<dbReference type="InterPro" id="IPR013766">
    <property type="entry name" value="Thioredoxin_domain"/>
</dbReference>
<feature type="active site" description="Nucleophile" evidence="7">
    <location>
        <position position="34"/>
    </location>
</feature>